<proteinExistence type="predicted"/>
<evidence type="ECO:0000313" key="2">
    <source>
        <dbReference type="EMBL" id="EMR71537.1"/>
    </source>
</evidence>
<dbReference type="KEGG" id="ela:UCREL1_1415"/>
<feature type="compositionally biased region" description="Basic residues" evidence="1">
    <location>
        <begin position="113"/>
        <end position="122"/>
    </location>
</feature>
<evidence type="ECO:0000313" key="3">
    <source>
        <dbReference type="Proteomes" id="UP000012174"/>
    </source>
</evidence>
<feature type="compositionally biased region" description="Basic and acidic residues" evidence="1">
    <location>
        <begin position="155"/>
        <end position="169"/>
    </location>
</feature>
<sequence length="310" mass="34535">MSEQMTLQDILSIVNAHVPRKEALPHSKPKVHQNKYKEFAQRPGVQRAQTIGKKGLGLIGEAAAAYYASQSPQDQRAQSAGREPPSNRDNDRARRHRARREDSYYDSDGPPQRSHHHRRRHSPSPSPSPPPRRRKSERHSRRRDHSEAPSVSSRDYSRDRGRHRDDERSRRHRRAYSYSPSPPPPSSRRDRSSRHKSADYAGSTRSAATHNVKSDEANARWQMAIRAALEAGGLAALRMRKQPGSWTGDKGARVAKAALGAAAMDALVESDPRSEKSNGVKGMAESAITGFLASKMVGKGGGSRKGRRYH</sequence>
<dbReference type="STRING" id="1287681.M7T4K6"/>
<keyword evidence="3" id="KW-1185">Reference proteome</keyword>
<dbReference type="EMBL" id="KB705626">
    <property type="protein sequence ID" value="EMR71537.1"/>
    <property type="molecule type" value="Genomic_DNA"/>
</dbReference>
<feature type="region of interest" description="Disordered" evidence="1">
    <location>
        <begin position="67"/>
        <end position="215"/>
    </location>
</feature>
<dbReference type="AlphaFoldDB" id="M7T4K6"/>
<dbReference type="OMA" id="ANARWQM"/>
<dbReference type="HOGENOM" id="CLU_897242_0_0_1"/>
<dbReference type="OrthoDB" id="3539922at2759"/>
<feature type="compositionally biased region" description="Basic residues" evidence="1">
    <location>
        <begin position="131"/>
        <end position="143"/>
    </location>
</feature>
<organism evidence="2 3">
    <name type="scientific">Eutypa lata (strain UCR-EL1)</name>
    <name type="common">Grapevine dieback disease fungus</name>
    <name type="synonym">Eutypa armeniacae</name>
    <dbReference type="NCBI Taxonomy" id="1287681"/>
    <lineage>
        <taxon>Eukaryota</taxon>
        <taxon>Fungi</taxon>
        <taxon>Dikarya</taxon>
        <taxon>Ascomycota</taxon>
        <taxon>Pezizomycotina</taxon>
        <taxon>Sordariomycetes</taxon>
        <taxon>Xylariomycetidae</taxon>
        <taxon>Xylariales</taxon>
        <taxon>Diatrypaceae</taxon>
        <taxon>Eutypa</taxon>
    </lineage>
</organism>
<evidence type="ECO:0000256" key="1">
    <source>
        <dbReference type="SAM" id="MobiDB-lite"/>
    </source>
</evidence>
<dbReference type="Proteomes" id="UP000012174">
    <property type="component" value="Unassembled WGS sequence"/>
</dbReference>
<gene>
    <name evidence="2" type="ORF">UCREL1_1415</name>
</gene>
<accession>M7T4K6</accession>
<protein>
    <submittedName>
        <fullName evidence="2">Uncharacterized protein</fullName>
    </submittedName>
</protein>
<reference evidence="3" key="1">
    <citation type="journal article" date="2013" name="Genome Announc.">
        <title>Draft genome sequence of the grapevine dieback fungus Eutypa lata UCR-EL1.</title>
        <authorList>
            <person name="Blanco-Ulate B."/>
            <person name="Rolshausen P.E."/>
            <person name="Cantu D."/>
        </authorList>
    </citation>
    <scope>NUCLEOTIDE SEQUENCE [LARGE SCALE GENOMIC DNA]</scope>
    <source>
        <strain evidence="3">UCR-EL1</strain>
    </source>
</reference>
<feature type="compositionally biased region" description="Polar residues" evidence="1">
    <location>
        <begin position="69"/>
        <end position="78"/>
    </location>
</feature>
<dbReference type="eggNOG" id="ENOG502T3CW">
    <property type="taxonomic scope" value="Eukaryota"/>
</dbReference>
<name>M7T4K6_EUTLA</name>